<keyword evidence="1" id="KW-0812">Transmembrane</keyword>
<evidence type="ECO:0000256" key="1">
    <source>
        <dbReference type="SAM" id="Phobius"/>
    </source>
</evidence>
<dbReference type="AlphaFoldDB" id="A0AAQ3PFK0"/>
<keyword evidence="1" id="KW-0472">Membrane</keyword>
<proteinExistence type="predicted"/>
<accession>A0AAQ3PFK0</accession>
<evidence type="ECO:0000313" key="3">
    <source>
        <dbReference type="Proteomes" id="UP001374535"/>
    </source>
</evidence>
<dbReference type="Proteomes" id="UP001374535">
    <property type="component" value="Chromosome 1"/>
</dbReference>
<keyword evidence="3" id="KW-1185">Reference proteome</keyword>
<evidence type="ECO:0000313" key="2">
    <source>
        <dbReference type="EMBL" id="WVZ25949.1"/>
    </source>
</evidence>
<keyword evidence="1" id="KW-1133">Transmembrane helix</keyword>
<reference evidence="2 3" key="1">
    <citation type="journal article" date="2023" name="Life. Sci Alliance">
        <title>Evolutionary insights into 3D genome organization and epigenetic landscape of Vigna mungo.</title>
        <authorList>
            <person name="Junaid A."/>
            <person name="Singh B."/>
            <person name="Bhatia S."/>
        </authorList>
    </citation>
    <scope>NUCLEOTIDE SEQUENCE [LARGE SCALE GENOMIC DNA]</scope>
    <source>
        <strain evidence="2">Urdbean</strain>
    </source>
</reference>
<sequence>MLLHRTLIKSLAPINCIIQYLSFLLILLLNLLQPTLLQQLLKHQPAHVNAIARRSVVQRSVLNMNLVIKHHRSNILRTTNQIIPHYHNCDTSGPHILLCTSIDDTEP</sequence>
<feature type="transmembrane region" description="Helical" evidence="1">
    <location>
        <begin position="12"/>
        <end position="32"/>
    </location>
</feature>
<gene>
    <name evidence="2" type="ORF">V8G54_004493</name>
</gene>
<name>A0AAQ3PFK0_VIGMU</name>
<protein>
    <submittedName>
        <fullName evidence="2">Uncharacterized protein</fullName>
    </submittedName>
</protein>
<organism evidence="2 3">
    <name type="scientific">Vigna mungo</name>
    <name type="common">Black gram</name>
    <name type="synonym">Phaseolus mungo</name>
    <dbReference type="NCBI Taxonomy" id="3915"/>
    <lineage>
        <taxon>Eukaryota</taxon>
        <taxon>Viridiplantae</taxon>
        <taxon>Streptophyta</taxon>
        <taxon>Embryophyta</taxon>
        <taxon>Tracheophyta</taxon>
        <taxon>Spermatophyta</taxon>
        <taxon>Magnoliopsida</taxon>
        <taxon>eudicotyledons</taxon>
        <taxon>Gunneridae</taxon>
        <taxon>Pentapetalae</taxon>
        <taxon>rosids</taxon>
        <taxon>fabids</taxon>
        <taxon>Fabales</taxon>
        <taxon>Fabaceae</taxon>
        <taxon>Papilionoideae</taxon>
        <taxon>50 kb inversion clade</taxon>
        <taxon>NPAAA clade</taxon>
        <taxon>indigoferoid/millettioid clade</taxon>
        <taxon>Phaseoleae</taxon>
        <taxon>Vigna</taxon>
    </lineage>
</organism>
<dbReference type="EMBL" id="CP144700">
    <property type="protein sequence ID" value="WVZ25949.1"/>
    <property type="molecule type" value="Genomic_DNA"/>
</dbReference>